<comment type="caution">
    <text evidence="1">The sequence shown here is derived from an EMBL/GenBank/DDBJ whole genome shotgun (WGS) entry which is preliminary data.</text>
</comment>
<name>A0ABN7W1Z2_GIGMA</name>
<accession>A0ABN7W1Z2</accession>
<reference evidence="1 2" key="1">
    <citation type="submission" date="2021-06" db="EMBL/GenBank/DDBJ databases">
        <authorList>
            <person name="Kallberg Y."/>
            <person name="Tangrot J."/>
            <person name="Rosling A."/>
        </authorList>
    </citation>
    <scope>NUCLEOTIDE SEQUENCE [LARGE SCALE GENOMIC DNA]</scope>
    <source>
        <strain evidence="1 2">120-4 pot B 10/14</strain>
    </source>
</reference>
<organism evidence="1 2">
    <name type="scientific">Gigaspora margarita</name>
    <dbReference type="NCBI Taxonomy" id="4874"/>
    <lineage>
        <taxon>Eukaryota</taxon>
        <taxon>Fungi</taxon>
        <taxon>Fungi incertae sedis</taxon>
        <taxon>Mucoromycota</taxon>
        <taxon>Glomeromycotina</taxon>
        <taxon>Glomeromycetes</taxon>
        <taxon>Diversisporales</taxon>
        <taxon>Gigasporaceae</taxon>
        <taxon>Gigaspora</taxon>
    </lineage>
</organism>
<protein>
    <submittedName>
        <fullName evidence="1">32415_t:CDS:1</fullName>
    </submittedName>
</protein>
<keyword evidence="2" id="KW-1185">Reference proteome</keyword>
<gene>
    <name evidence="1" type="ORF">GMARGA_LOCUS25628</name>
</gene>
<evidence type="ECO:0000313" key="1">
    <source>
        <dbReference type="EMBL" id="CAG8812742.1"/>
    </source>
</evidence>
<proteinExistence type="predicted"/>
<dbReference type="EMBL" id="CAJVQB010028621">
    <property type="protein sequence ID" value="CAG8812742.1"/>
    <property type="molecule type" value="Genomic_DNA"/>
</dbReference>
<evidence type="ECO:0000313" key="2">
    <source>
        <dbReference type="Proteomes" id="UP000789901"/>
    </source>
</evidence>
<sequence length="67" mass="7806">MLMNKQIRDCVRLQSVSYRKIEAYDAKVVMKDFECSKLMDQGNLSLRDHIIGCNILEHIVFGSQLEM</sequence>
<dbReference type="Proteomes" id="UP000789901">
    <property type="component" value="Unassembled WGS sequence"/>
</dbReference>